<evidence type="ECO:0000313" key="2">
    <source>
        <dbReference type="Proteomes" id="UP000501253"/>
    </source>
</evidence>
<keyword evidence="2" id="KW-1185">Reference proteome</keyword>
<dbReference type="EMBL" id="CP042909">
    <property type="protein sequence ID" value="QJA06449.1"/>
    <property type="molecule type" value="Genomic_DNA"/>
</dbReference>
<dbReference type="AlphaFoldDB" id="A0A6H1WTH2"/>
<dbReference type="KEGG" id="tmai:FVE67_06370"/>
<evidence type="ECO:0000313" key="1">
    <source>
        <dbReference type="EMBL" id="QJA06449.1"/>
    </source>
</evidence>
<proteinExistence type="predicted"/>
<sequence length="165" mass="18391">MLRRLLLALLVLALAFPLWALNYTDLYPYLPELPGFKASEPTGMKVATPGGEMVSAERNYEAGPRRLTARILMGQMAAGLWFPFAMQISYDTPEEKLESLKIEGLPAKRITHKKSPGGTLLVLLSREKTALPALFMLECQGMVPAEVEPLLKHFRLSELARKLNP</sequence>
<protein>
    <submittedName>
        <fullName evidence="1">Uncharacterized protein</fullName>
    </submittedName>
</protein>
<name>A0A6H1WTH2_9BACT</name>
<dbReference type="Proteomes" id="UP000501253">
    <property type="component" value="Chromosome"/>
</dbReference>
<reference evidence="1 2" key="1">
    <citation type="submission" date="2019-08" db="EMBL/GenBank/DDBJ databases">
        <title>Complete genome sequence of Thermosulfurimonas marina SU872T, an anaerobic thermophilic chemolithoautotrophic bacterium isolated from a shallow marine hydrothermal vent.</title>
        <authorList>
            <person name="Allioux M."/>
            <person name="Jebbar M."/>
            <person name="Slobodkina G."/>
            <person name="Slobodkin A."/>
            <person name="Moalic Y."/>
            <person name="Frolova A."/>
            <person name="Shao Z."/>
            <person name="Alain K."/>
        </authorList>
    </citation>
    <scope>NUCLEOTIDE SEQUENCE [LARGE SCALE GENOMIC DNA]</scope>
    <source>
        <strain evidence="1 2">SU872</strain>
    </source>
</reference>
<gene>
    <name evidence="1" type="ORF">FVE67_06370</name>
</gene>
<accession>A0A6H1WTH2</accession>
<dbReference type="RefSeq" id="WP_168719799.1">
    <property type="nucleotide sequence ID" value="NZ_CP042909.1"/>
</dbReference>
<organism evidence="1 2">
    <name type="scientific">Thermosulfurimonas marina</name>
    <dbReference type="NCBI Taxonomy" id="2047767"/>
    <lineage>
        <taxon>Bacteria</taxon>
        <taxon>Pseudomonadati</taxon>
        <taxon>Thermodesulfobacteriota</taxon>
        <taxon>Thermodesulfobacteria</taxon>
        <taxon>Thermodesulfobacteriales</taxon>
        <taxon>Thermodesulfobacteriaceae</taxon>
        <taxon>Thermosulfurimonas</taxon>
    </lineage>
</organism>